<protein>
    <submittedName>
        <fullName evidence="2">Uncharacterized protein</fullName>
    </submittedName>
</protein>
<accession>A0A699YCZ7</accession>
<comment type="caution">
    <text evidence="2">The sequence shown here is derived from an EMBL/GenBank/DDBJ whole genome shotgun (WGS) entry which is preliminary data.</text>
</comment>
<evidence type="ECO:0000313" key="2">
    <source>
        <dbReference type="EMBL" id="GFH07903.1"/>
    </source>
</evidence>
<reference evidence="2 3" key="1">
    <citation type="submission" date="2020-02" db="EMBL/GenBank/DDBJ databases">
        <title>Draft genome sequence of Haematococcus lacustris strain NIES-144.</title>
        <authorList>
            <person name="Morimoto D."/>
            <person name="Nakagawa S."/>
            <person name="Yoshida T."/>
            <person name="Sawayama S."/>
        </authorList>
    </citation>
    <scope>NUCLEOTIDE SEQUENCE [LARGE SCALE GENOMIC DNA]</scope>
    <source>
        <strain evidence="2 3">NIES-144</strain>
    </source>
</reference>
<proteinExistence type="predicted"/>
<gene>
    <name evidence="2" type="ORF">HaLaN_02778</name>
</gene>
<feature type="region of interest" description="Disordered" evidence="1">
    <location>
        <begin position="35"/>
        <end position="57"/>
    </location>
</feature>
<evidence type="ECO:0000313" key="3">
    <source>
        <dbReference type="Proteomes" id="UP000485058"/>
    </source>
</evidence>
<dbReference type="Proteomes" id="UP000485058">
    <property type="component" value="Unassembled WGS sequence"/>
</dbReference>
<organism evidence="2 3">
    <name type="scientific">Haematococcus lacustris</name>
    <name type="common">Green alga</name>
    <name type="synonym">Haematococcus pluvialis</name>
    <dbReference type="NCBI Taxonomy" id="44745"/>
    <lineage>
        <taxon>Eukaryota</taxon>
        <taxon>Viridiplantae</taxon>
        <taxon>Chlorophyta</taxon>
        <taxon>core chlorophytes</taxon>
        <taxon>Chlorophyceae</taxon>
        <taxon>CS clade</taxon>
        <taxon>Chlamydomonadales</taxon>
        <taxon>Haematococcaceae</taxon>
        <taxon>Haematococcus</taxon>
    </lineage>
</organism>
<evidence type="ECO:0000256" key="1">
    <source>
        <dbReference type="SAM" id="MobiDB-lite"/>
    </source>
</evidence>
<name>A0A699YCZ7_HAELA</name>
<dbReference type="AlphaFoldDB" id="A0A699YCZ7"/>
<keyword evidence="3" id="KW-1185">Reference proteome</keyword>
<sequence length="108" mass="11046">MSYVLPGGIDRDKLGSMVFKSLTAELAYGAHPPTPPYPAAGFEPAPQTEPRHPPTGVLQPGLAADVALAVLPPPGGAGHAAVGLIRQPLIGRRSRREQGVAAGMSYGA</sequence>
<dbReference type="EMBL" id="BLLF01000124">
    <property type="protein sequence ID" value="GFH07903.1"/>
    <property type="molecule type" value="Genomic_DNA"/>
</dbReference>